<proteinExistence type="predicted"/>
<keyword evidence="3" id="KW-1185">Reference proteome</keyword>
<evidence type="ECO:0000259" key="1">
    <source>
        <dbReference type="PROSITE" id="PS50234"/>
    </source>
</evidence>
<feature type="domain" description="VWFA" evidence="1">
    <location>
        <begin position="49"/>
        <end position="313"/>
    </location>
</feature>
<dbReference type="OrthoDB" id="7605323at2"/>
<organism evidence="2 3">
    <name type="scientific">Pedobacter steynii</name>
    <dbReference type="NCBI Taxonomy" id="430522"/>
    <lineage>
        <taxon>Bacteria</taxon>
        <taxon>Pseudomonadati</taxon>
        <taxon>Bacteroidota</taxon>
        <taxon>Sphingobacteriia</taxon>
        <taxon>Sphingobacteriales</taxon>
        <taxon>Sphingobacteriaceae</taxon>
        <taxon>Pedobacter</taxon>
    </lineage>
</organism>
<dbReference type="PROSITE" id="PS50234">
    <property type="entry name" value="VWFA"/>
    <property type="match status" value="1"/>
</dbReference>
<evidence type="ECO:0000313" key="2">
    <source>
        <dbReference type="EMBL" id="SDL60783.1"/>
    </source>
</evidence>
<dbReference type="Gene3D" id="3.40.50.410">
    <property type="entry name" value="von Willebrand factor, type A domain"/>
    <property type="match status" value="1"/>
</dbReference>
<protein>
    <recommendedName>
        <fullName evidence="1">VWFA domain-containing protein</fullName>
    </recommendedName>
</protein>
<dbReference type="AlphaFoldDB" id="A0A1G9LG83"/>
<accession>A0A1G9LG83</accession>
<gene>
    <name evidence="2" type="ORF">SAMN05421820_101874</name>
</gene>
<reference evidence="3" key="1">
    <citation type="submission" date="2016-10" db="EMBL/GenBank/DDBJ databases">
        <authorList>
            <person name="Varghese N."/>
            <person name="Submissions S."/>
        </authorList>
    </citation>
    <scope>NUCLEOTIDE SEQUENCE [LARGE SCALE GENOMIC DNA]</scope>
    <source>
        <strain evidence="3">DSM 19110</strain>
    </source>
</reference>
<dbReference type="Proteomes" id="UP000183200">
    <property type="component" value="Unassembled WGS sequence"/>
</dbReference>
<dbReference type="InterPro" id="IPR036465">
    <property type="entry name" value="vWFA_dom_sf"/>
</dbReference>
<dbReference type="SUPFAM" id="SSF53300">
    <property type="entry name" value="vWA-like"/>
    <property type="match status" value="1"/>
</dbReference>
<name>A0A1G9LG83_9SPHI</name>
<dbReference type="InterPro" id="IPR002035">
    <property type="entry name" value="VWF_A"/>
</dbReference>
<evidence type="ECO:0000313" key="3">
    <source>
        <dbReference type="Proteomes" id="UP000183200"/>
    </source>
</evidence>
<dbReference type="RefSeq" id="WP_074604859.1">
    <property type="nucleotide sequence ID" value="NZ_FNGY01000001.1"/>
</dbReference>
<sequence>MSEDNRLLANALSSQIAAENSASTLFGLKGMALSPLAYAARVTRKNPCAFVLLLDQSFSMSSKMSNGISRAQVVTDIVNDMLENLIMKCQRDSIVREYFDVMVIGYGKTEGSQRVSFGWEGNLEGRSWVNISELKNNVYKTDVVATQKQMPWGLIPNTQTKKIWINPYSVANTPMKEALRLCREELLDWTAEHPESFPPMVFNITDGFPTDVATLKELVDSCEEIKKTGTDDGQTLLFNCLITDGVENILPSHGTALGFEGNDFHMSLYEGASFLPHELKKMASKVFGDERFVLGRTKGVILNSTASSLINLLTIGTMITLANVAD</sequence>
<dbReference type="EMBL" id="FNGY01000001">
    <property type="protein sequence ID" value="SDL60783.1"/>
    <property type="molecule type" value="Genomic_DNA"/>
</dbReference>